<proteinExistence type="predicted"/>
<dbReference type="Proteomes" id="UP001597526">
    <property type="component" value="Unassembled WGS sequence"/>
</dbReference>
<evidence type="ECO:0000313" key="1">
    <source>
        <dbReference type="EMBL" id="MFD2585652.1"/>
    </source>
</evidence>
<gene>
    <name evidence="1" type="ORF">ACFSQJ_01845</name>
</gene>
<evidence type="ECO:0000313" key="2">
    <source>
        <dbReference type="Proteomes" id="UP001597526"/>
    </source>
</evidence>
<protein>
    <submittedName>
        <fullName evidence="1">DUF1853 family protein</fullName>
    </submittedName>
</protein>
<organism evidence="1 2">
    <name type="scientific">Croceitalea marina</name>
    <dbReference type="NCBI Taxonomy" id="1775166"/>
    <lineage>
        <taxon>Bacteria</taxon>
        <taxon>Pseudomonadati</taxon>
        <taxon>Bacteroidota</taxon>
        <taxon>Flavobacteriia</taxon>
        <taxon>Flavobacteriales</taxon>
        <taxon>Flavobacteriaceae</taxon>
        <taxon>Croceitalea</taxon>
    </lineage>
</organism>
<dbReference type="EMBL" id="JBHULB010000005">
    <property type="protein sequence ID" value="MFD2585652.1"/>
    <property type="molecule type" value="Genomic_DNA"/>
</dbReference>
<dbReference type="RefSeq" id="WP_377765078.1">
    <property type="nucleotide sequence ID" value="NZ_JBHULB010000005.1"/>
</dbReference>
<dbReference type="InterPro" id="IPR015003">
    <property type="entry name" value="DUF1853"/>
</dbReference>
<sequence length="269" mass="32468">MVEKELCFGFYNTSPLWIKEQFGITQFEFPDITINKHLARPIPERLRIGHKMEYVFEQLLSESKGWQILAKNLLVDRNKERLGELDFIVHNKVEQKNYHIELAYKFYIINPEITEPIHRLMGPNKKDMFFTKLDKLKNKQFPLLFSKELASQLNELRLIPEELKQEVCFKAQLFAPYENNTTSIRPLNKDCIVGNWIRFDDFNTTAFKQYEYYITYKQEWVVKPTLDRRYTSHYETLLEINLRMLKQNAPMLWLKKPDDSIEKLFVVWW</sequence>
<dbReference type="Pfam" id="PF08907">
    <property type="entry name" value="DUF1853"/>
    <property type="match status" value="1"/>
</dbReference>
<comment type="caution">
    <text evidence="1">The sequence shown here is derived from an EMBL/GenBank/DDBJ whole genome shotgun (WGS) entry which is preliminary data.</text>
</comment>
<keyword evidence="2" id="KW-1185">Reference proteome</keyword>
<name>A0ABW5MR01_9FLAO</name>
<reference evidence="2" key="1">
    <citation type="journal article" date="2019" name="Int. J. Syst. Evol. Microbiol.">
        <title>The Global Catalogue of Microorganisms (GCM) 10K type strain sequencing project: providing services to taxonomists for standard genome sequencing and annotation.</title>
        <authorList>
            <consortium name="The Broad Institute Genomics Platform"/>
            <consortium name="The Broad Institute Genome Sequencing Center for Infectious Disease"/>
            <person name="Wu L."/>
            <person name="Ma J."/>
        </authorList>
    </citation>
    <scope>NUCLEOTIDE SEQUENCE [LARGE SCALE GENOMIC DNA]</scope>
    <source>
        <strain evidence="2">KCTC 52368</strain>
    </source>
</reference>
<accession>A0ABW5MR01</accession>